<dbReference type="EMBL" id="UYRT01025854">
    <property type="protein sequence ID" value="VDK64265.1"/>
    <property type="molecule type" value="Genomic_DNA"/>
</dbReference>
<dbReference type="Pfam" id="PF09794">
    <property type="entry name" value="Avl9"/>
    <property type="match status" value="1"/>
</dbReference>
<dbReference type="PANTHER" id="PTHR31017:SF1">
    <property type="entry name" value="LATE SECRETORY PATHWAY PROTEIN AVL9 HOMOLOG"/>
    <property type="match status" value="1"/>
</dbReference>
<accession>A0A183DIW6</accession>
<dbReference type="Proteomes" id="UP000271098">
    <property type="component" value="Unassembled WGS sequence"/>
</dbReference>
<evidence type="ECO:0000313" key="5">
    <source>
        <dbReference type="WBParaSite" id="GPUH_0000866701-mRNA-1"/>
    </source>
</evidence>
<dbReference type="InterPro" id="IPR018307">
    <property type="entry name" value="ABL9/DENND6_dom"/>
</dbReference>
<dbReference type="GO" id="GO:0005737">
    <property type="term" value="C:cytoplasm"/>
    <property type="evidence" value="ECO:0007669"/>
    <property type="project" value="TreeGrafter"/>
</dbReference>
<evidence type="ECO:0000313" key="3">
    <source>
        <dbReference type="EMBL" id="VDK64265.1"/>
    </source>
</evidence>
<sequence length="140" mass="15862">MYENLRNVFEIDESGDGNVDIVNVELRRALTLTAADLRFIDFILKEVEANAKSPSWEGSDDWVRLQTRAYLLSLIATVSADLKDTLNDFNDAFVAEWKISNNYRVWSSGNYPDLVSAVPGYILPALTFFFLILPLGIFSF</sequence>
<name>A0A183DIW6_9BILA</name>
<feature type="domain" description="AVL9/DENND6" evidence="2">
    <location>
        <begin position="16"/>
        <end position="78"/>
    </location>
</feature>
<proteinExistence type="predicted"/>
<dbReference type="AlphaFoldDB" id="A0A183DIW6"/>
<reference evidence="3 4" key="2">
    <citation type="submission" date="2018-11" db="EMBL/GenBank/DDBJ databases">
        <authorList>
            <consortium name="Pathogen Informatics"/>
        </authorList>
    </citation>
    <scope>NUCLEOTIDE SEQUENCE [LARGE SCALE GENOMIC DNA]</scope>
</reference>
<keyword evidence="1" id="KW-0472">Membrane</keyword>
<dbReference type="OrthoDB" id="26278at2759"/>
<dbReference type="InterPro" id="IPR051731">
    <property type="entry name" value="DENND11/AVL9_GEFs"/>
</dbReference>
<evidence type="ECO:0000259" key="2">
    <source>
        <dbReference type="Pfam" id="PF09794"/>
    </source>
</evidence>
<reference evidence="5" key="1">
    <citation type="submission" date="2016-06" db="UniProtKB">
        <authorList>
            <consortium name="WormBaseParasite"/>
        </authorList>
    </citation>
    <scope>IDENTIFICATION</scope>
</reference>
<organism evidence="5">
    <name type="scientific">Gongylonema pulchrum</name>
    <dbReference type="NCBI Taxonomy" id="637853"/>
    <lineage>
        <taxon>Eukaryota</taxon>
        <taxon>Metazoa</taxon>
        <taxon>Ecdysozoa</taxon>
        <taxon>Nematoda</taxon>
        <taxon>Chromadorea</taxon>
        <taxon>Rhabditida</taxon>
        <taxon>Spirurina</taxon>
        <taxon>Spiruromorpha</taxon>
        <taxon>Spiruroidea</taxon>
        <taxon>Gongylonematidae</taxon>
        <taxon>Gongylonema</taxon>
    </lineage>
</organism>
<dbReference type="PANTHER" id="PTHR31017">
    <property type="entry name" value="LATE SECRETORY PATHWAY PROTEIN AVL9-RELATED"/>
    <property type="match status" value="1"/>
</dbReference>
<evidence type="ECO:0000256" key="1">
    <source>
        <dbReference type="SAM" id="Phobius"/>
    </source>
</evidence>
<keyword evidence="1" id="KW-1133">Transmembrane helix</keyword>
<protein>
    <submittedName>
        <fullName evidence="5">Avl9 domain-containing protein</fullName>
    </submittedName>
</protein>
<gene>
    <name evidence="3" type="ORF">GPUH_LOCUS8664</name>
</gene>
<keyword evidence="1" id="KW-0812">Transmembrane</keyword>
<evidence type="ECO:0000313" key="4">
    <source>
        <dbReference type="Proteomes" id="UP000271098"/>
    </source>
</evidence>
<feature type="transmembrane region" description="Helical" evidence="1">
    <location>
        <begin position="118"/>
        <end position="138"/>
    </location>
</feature>
<dbReference type="WBParaSite" id="GPUH_0000866701-mRNA-1">
    <property type="protein sequence ID" value="GPUH_0000866701-mRNA-1"/>
    <property type="gene ID" value="GPUH_0000866701"/>
</dbReference>
<keyword evidence="4" id="KW-1185">Reference proteome</keyword>